<dbReference type="Gene3D" id="3.40.50.150">
    <property type="entry name" value="Vaccinia Virus protein VP39"/>
    <property type="match status" value="1"/>
</dbReference>
<dbReference type="InterPro" id="IPR002052">
    <property type="entry name" value="DNA_methylase_N6_adenine_CS"/>
</dbReference>
<dbReference type="EC" id="2.1.1.72" evidence="1"/>
<reference evidence="9 10" key="1">
    <citation type="journal article" date="2019" name="Emerg. Microbes Infect.">
        <title>Comprehensive subspecies identification of 175 nontuberculous mycobacteria species based on 7547 genomic profiles.</title>
        <authorList>
            <person name="Matsumoto Y."/>
            <person name="Kinjo T."/>
            <person name="Motooka D."/>
            <person name="Nabeya D."/>
            <person name="Jung N."/>
            <person name="Uechi K."/>
            <person name="Horii T."/>
            <person name="Iida T."/>
            <person name="Fujita J."/>
            <person name="Nakamura S."/>
        </authorList>
    </citation>
    <scope>NUCLEOTIDE SEQUENCE [LARGE SCALE GENOMIC DNA]</scope>
    <source>
        <strain evidence="9 10">JCM 13574</strain>
        <plasmid evidence="10">pjcm13574 dna</plasmid>
    </source>
</reference>
<dbReference type="GO" id="GO:0032259">
    <property type="term" value="P:methylation"/>
    <property type="evidence" value="ECO:0007669"/>
    <property type="project" value="UniProtKB-KW"/>
</dbReference>
<dbReference type="InterPro" id="IPR041635">
    <property type="entry name" value="Type_ISP_LLaBIII_C"/>
</dbReference>
<evidence type="ECO:0000313" key="9">
    <source>
        <dbReference type="EMBL" id="BBZ31198.1"/>
    </source>
</evidence>
<evidence type="ECO:0000256" key="2">
    <source>
        <dbReference type="ARBA" id="ARBA00022603"/>
    </source>
</evidence>
<dbReference type="GO" id="GO:0003676">
    <property type="term" value="F:nucleic acid binding"/>
    <property type="evidence" value="ECO:0007669"/>
    <property type="project" value="InterPro"/>
</dbReference>
<name>A0A7I7XPM3_9MYCO</name>
<evidence type="ECO:0000313" key="10">
    <source>
        <dbReference type="Proteomes" id="UP000466517"/>
    </source>
</evidence>
<feature type="domain" description="Type II methyltransferase M.TaqI-like" evidence="7">
    <location>
        <begin position="119"/>
        <end position="234"/>
    </location>
</feature>
<feature type="region of interest" description="Disordered" evidence="6">
    <location>
        <begin position="674"/>
        <end position="711"/>
    </location>
</feature>
<dbReference type="AlphaFoldDB" id="A0A7I7XPM3"/>
<keyword evidence="10" id="KW-1185">Reference proteome</keyword>
<evidence type="ECO:0000256" key="1">
    <source>
        <dbReference type="ARBA" id="ARBA00011900"/>
    </source>
</evidence>
<keyword evidence="2" id="KW-0489">Methyltransferase</keyword>
<dbReference type="PANTHER" id="PTHR33841">
    <property type="entry name" value="DNA METHYLTRANSFERASE YEEA-RELATED"/>
    <property type="match status" value="1"/>
</dbReference>
<dbReference type="GO" id="GO:0006304">
    <property type="term" value="P:DNA modification"/>
    <property type="evidence" value="ECO:0007669"/>
    <property type="project" value="InterPro"/>
</dbReference>
<feature type="compositionally biased region" description="Polar residues" evidence="6">
    <location>
        <begin position="698"/>
        <end position="711"/>
    </location>
</feature>
<evidence type="ECO:0000256" key="6">
    <source>
        <dbReference type="SAM" id="MobiDB-lite"/>
    </source>
</evidence>
<dbReference type="Proteomes" id="UP000466517">
    <property type="component" value="Plasmid pJCM13574"/>
</dbReference>
<organism evidence="9 10">
    <name type="scientific">Mycolicibacterium madagascariense</name>
    <dbReference type="NCBI Taxonomy" id="212765"/>
    <lineage>
        <taxon>Bacteria</taxon>
        <taxon>Bacillati</taxon>
        <taxon>Actinomycetota</taxon>
        <taxon>Actinomycetes</taxon>
        <taxon>Mycobacteriales</taxon>
        <taxon>Mycobacteriaceae</taxon>
        <taxon>Mycolicibacterium</taxon>
    </lineage>
</organism>
<evidence type="ECO:0000259" key="7">
    <source>
        <dbReference type="Pfam" id="PF07669"/>
    </source>
</evidence>
<accession>A0A7I7XPM3</accession>
<keyword evidence="3" id="KW-0808">Transferase</keyword>
<dbReference type="KEGG" id="mmag:MMAD_54930"/>
<evidence type="ECO:0000256" key="4">
    <source>
        <dbReference type="ARBA" id="ARBA00022691"/>
    </source>
</evidence>
<comment type="catalytic activity">
    <reaction evidence="5">
        <text>a 2'-deoxyadenosine in DNA + S-adenosyl-L-methionine = an N(6)-methyl-2'-deoxyadenosine in DNA + S-adenosyl-L-homocysteine + H(+)</text>
        <dbReference type="Rhea" id="RHEA:15197"/>
        <dbReference type="Rhea" id="RHEA-COMP:12418"/>
        <dbReference type="Rhea" id="RHEA-COMP:12419"/>
        <dbReference type="ChEBI" id="CHEBI:15378"/>
        <dbReference type="ChEBI" id="CHEBI:57856"/>
        <dbReference type="ChEBI" id="CHEBI:59789"/>
        <dbReference type="ChEBI" id="CHEBI:90615"/>
        <dbReference type="ChEBI" id="CHEBI:90616"/>
        <dbReference type="EC" id="2.1.1.72"/>
    </reaction>
</comment>
<dbReference type="InterPro" id="IPR029063">
    <property type="entry name" value="SAM-dependent_MTases_sf"/>
</dbReference>
<geneLocation type="plasmid" evidence="10">
    <name>pjcm13574 dna</name>
</geneLocation>
<evidence type="ECO:0000256" key="3">
    <source>
        <dbReference type="ARBA" id="ARBA00022679"/>
    </source>
</evidence>
<dbReference type="REBASE" id="378446">
    <property type="entry name" value="Mma13574ORF54930P"/>
</dbReference>
<dbReference type="SUPFAM" id="SSF53335">
    <property type="entry name" value="S-adenosyl-L-methionine-dependent methyltransferases"/>
    <property type="match status" value="1"/>
</dbReference>
<feature type="domain" description="Type ISP restriction-modification enzyme LLaBIII C-terminal specificity" evidence="8">
    <location>
        <begin position="337"/>
        <end position="670"/>
    </location>
</feature>
<dbReference type="PROSITE" id="PS00092">
    <property type="entry name" value="N6_MTASE"/>
    <property type="match status" value="1"/>
</dbReference>
<dbReference type="EMBL" id="AP022611">
    <property type="protein sequence ID" value="BBZ31198.1"/>
    <property type="molecule type" value="Genomic_DNA"/>
</dbReference>
<dbReference type="GO" id="GO:0009007">
    <property type="term" value="F:site-specific DNA-methyltransferase (adenine-specific) activity"/>
    <property type="evidence" value="ECO:0007669"/>
    <property type="project" value="UniProtKB-EC"/>
</dbReference>
<dbReference type="InterPro" id="IPR011639">
    <property type="entry name" value="MethylTrfase_TaqI-like_dom"/>
</dbReference>
<proteinExistence type="predicted"/>
<evidence type="ECO:0000259" key="8">
    <source>
        <dbReference type="Pfam" id="PF18135"/>
    </source>
</evidence>
<keyword evidence="9" id="KW-0614">Plasmid</keyword>
<protein>
    <recommendedName>
        <fullName evidence="1">site-specific DNA-methyltransferase (adenine-specific)</fullName>
        <ecNumber evidence="1">2.1.1.72</ecNumber>
    </recommendedName>
</protein>
<dbReference type="PANTHER" id="PTHR33841:SF1">
    <property type="entry name" value="DNA METHYLTRANSFERASE A"/>
    <property type="match status" value="1"/>
</dbReference>
<dbReference type="Pfam" id="PF07669">
    <property type="entry name" value="Eco57I"/>
    <property type="match status" value="1"/>
</dbReference>
<feature type="compositionally biased region" description="Low complexity" evidence="6">
    <location>
        <begin position="682"/>
        <end position="697"/>
    </location>
</feature>
<sequence length="711" mass="78623">MDFILRAANEALHAEFGLTLTEPDVHILDPFTGTGTFIVRLIQSGLIRPEDLARKYAKELHANEIVLLAYYIAAINIEAAYHGAGGGEYQPFNGIVLTDTFQITEAGDTMDAELFPQNNDRIIAQQASPIRVIVGNPPYKSGQGSANDNNAKQPYPTLDAAISTTYAARSTAKLKSKLYDSYVRAIRWATDRIGDTGIVAYVTNSGWLTGNTTDGLRIAMPEEFSALYIYDLRGNQRQTDWRTEGGKIFDDGSQTGAAILIAVKNPAATGPCRIHYRDIGDGLSREDKLAIVATSQFTTMAWELVTPNAEGDWIDHRNSAYAAYTPIAVRRGSDETAIFTDYSGGLKTNRDAWVYNFSTAQLADDIATTIDFYNDQVDAYQNAVATKPELAVKDAVTYDDAKISWSDGLLPRVQRGQRLTYQPTHQRTVMYRPFCKMHVYFDDHLNDRRGRLHHLFPTADLPNYGFFAPNPGNLAPPFLSLMTDVMPDLGAAGISAVNFYPRWTYQPRIAGDGQLSLDYASRTGTGYRRVDTINPHVLATYRAALGDDITTDDVFYYVYGLLHSPGYRTRFAADLRKMLPRIPTAATRDDFDAFTHAGRTLSDLHRGYETATPYPLEESWTGTLDGNDREALRVNKMRFKSKTDHSALIYNTHLSLTGIPDAAHRYRLGRAQRSNGSLIATKSKPTAAAPESSTTPTLGATNNLTRGTSST</sequence>
<dbReference type="InterPro" id="IPR050953">
    <property type="entry name" value="N4_N6_ade-DNA_methylase"/>
</dbReference>
<evidence type="ECO:0000256" key="5">
    <source>
        <dbReference type="ARBA" id="ARBA00047942"/>
    </source>
</evidence>
<gene>
    <name evidence="9" type="ORF">MMAD_54930</name>
</gene>
<dbReference type="Pfam" id="PF18135">
    <property type="entry name" value="Type_ISP_C"/>
    <property type="match status" value="1"/>
</dbReference>
<keyword evidence="4" id="KW-0949">S-adenosyl-L-methionine</keyword>